<evidence type="ECO:0000256" key="8">
    <source>
        <dbReference type="SAM" id="MobiDB-lite"/>
    </source>
</evidence>
<dbReference type="SMART" id="SM00906">
    <property type="entry name" value="Fungal_trans"/>
    <property type="match status" value="1"/>
</dbReference>
<feature type="compositionally biased region" description="Basic and acidic residues" evidence="8">
    <location>
        <begin position="115"/>
        <end position="128"/>
    </location>
</feature>
<dbReference type="PANTHER" id="PTHR31313">
    <property type="entry name" value="TY1 ENHANCER ACTIVATOR"/>
    <property type="match status" value="1"/>
</dbReference>
<keyword evidence="7" id="KW-0539">Nucleus</keyword>
<dbReference type="InterPro" id="IPR051615">
    <property type="entry name" value="Transcr_Regulatory_Elem"/>
</dbReference>
<dbReference type="SMART" id="SM00066">
    <property type="entry name" value="GAL4"/>
    <property type="match status" value="1"/>
</dbReference>
<organism evidence="10 11">
    <name type="scientific">Basidiobolus ranarum</name>
    <dbReference type="NCBI Taxonomy" id="34480"/>
    <lineage>
        <taxon>Eukaryota</taxon>
        <taxon>Fungi</taxon>
        <taxon>Fungi incertae sedis</taxon>
        <taxon>Zoopagomycota</taxon>
        <taxon>Entomophthoromycotina</taxon>
        <taxon>Basidiobolomycetes</taxon>
        <taxon>Basidiobolales</taxon>
        <taxon>Basidiobolaceae</taxon>
        <taxon>Basidiobolus</taxon>
    </lineage>
</organism>
<evidence type="ECO:0000256" key="3">
    <source>
        <dbReference type="ARBA" id="ARBA00022833"/>
    </source>
</evidence>
<dbReference type="Pfam" id="PF04082">
    <property type="entry name" value="Fungal_trans"/>
    <property type="match status" value="1"/>
</dbReference>
<evidence type="ECO:0000256" key="6">
    <source>
        <dbReference type="ARBA" id="ARBA00023163"/>
    </source>
</evidence>
<keyword evidence="11" id="KW-1185">Reference proteome</keyword>
<evidence type="ECO:0000256" key="4">
    <source>
        <dbReference type="ARBA" id="ARBA00023015"/>
    </source>
</evidence>
<protein>
    <recommendedName>
        <fullName evidence="9">Zn(2)-C6 fungal-type domain-containing protein</fullName>
    </recommendedName>
</protein>
<dbReference type="CDD" id="cd00067">
    <property type="entry name" value="GAL4"/>
    <property type="match status" value="1"/>
</dbReference>
<feature type="compositionally biased region" description="Low complexity" evidence="8">
    <location>
        <begin position="151"/>
        <end position="163"/>
    </location>
</feature>
<evidence type="ECO:0000313" key="11">
    <source>
        <dbReference type="Proteomes" id="UP001479436"/>
    </source>
</evidence>
<keyword evidence="3" id="KW-0862">Zinc</keyword>
<sequence>MGIDDSQKRQRVSKACDNCRRRKVRCDGTQPICSNCRTIGTTCSYNDATKKRGPPKGYIEAIENRLHRMEHILGGLVQGEPGAAENVVAELRKLDENHPTATSSTSPARSQTRTKSSDKEYREPKETITDSPLEHNSPSSSVCTSPPQESPLPSLNSPDSSSTPKREDTELEELSNEAEQLTLDDHGRVRYCGTSSGFYLLRQSERYQNGVLKMRSRSPEKLNFSSFGDSEFNPSLLPSSELFSYLLEIYFSKINPIFPLLHKAEFLERLNKVDDEPPFFLLNSILALSSILISSESILKNENLSPEIFYKRASVLLDRTFEMSSMDNIQALILLGIHQHITHSGMRAWIYGGMAIRMAEDLGLHRNPDKWDIKGLTREEKEARKRVWWVCYQIDRHAGVCVGRPLCIDDRHFDTTLPIIDPSTKVESGVEVSPDSGLALKPFIQVIRLNGIIGRIMSEIYPIRTTPTHNPQKNKSILLELDSVLHSWLVSLPEGLQYNPTMYSSNQPPNSPTLIYAHMWYHCALVLLHRPYIPKPGEEYRFPYPSLPICTSAASRITSIALACSSTPALEQTAIFLLFPIFTSSTIHLLNATSTDPWISNPAKKHLAQNIRVLEHIKRKWGCVGKYHMLLLELITARNISLEPENVDNEINPPKVIHEEMTSITSVARLSGLEKMKNEPDSNAVASTTESLHYNPMSEPNLTEINPYIPTQWTTLQTQANSSTFVNNATPLVSENSSVRPNRPDNPRNMEPLNIPIDSSLQSNLPLSVETQESYDIEMAPDPYAMTGAVPSVVFDLDTPSSTLPEISSASQRTLEQYISAGSAPAWDIPMSFDFDEWNEYVGQYMVESSITSGNNSALHLTGPSKATESGQYRGSINDLSQSQTSKLSMLYQYSSVSSSPSISANMNPRIQNNITSGSSNYISTEQSTPRT</sequence>
<evidence type="ECO:0000313" key="10">
    <source>
        <dbReference type="EMBL" id="KAK9719077.1"/>
    </source>
</evidence>
<dbReference type="InterPro" id="IPR007219">
    <property type="entry name" value="XnlR_reg_dom"/>
</dbReference>
<dbReference type="Gene3D" id="4.10.240.10">
    <property type="entry name" value="Zn(2)-C6 fungal-type DNA-binding domain"/>
    <property type="match status" value="1"/>
</dbReference>
<feature type="compositionally biased region" description="Polar residues" evidence="8">
    <location>
        <begin position="905"/>
        <end position="932"/>
    </location>
</feature>
<dbReference type="PANTHER" id="PTHR31313:SF78">
    <property type="entry name" value="TRANSCRIPTION FACTOR DOMAIN-CONTAINING PROTEIN"/>
    <property type="match status" value="1"/>
</dbReference>
<dbReference type="InterPro" id="IPR001138">
    <property type="entry name" value="Zn2Cys6_DnaBD"/>
</dbReference>
<feature type="compositionally biased region" description="Low complexity" evidence="8">
    <location>
        <begin position="99"/>
        <end position="114"/>
    </location>
</feature>
<dbReference type="PROSITE" id="PS50048">
    <property type="entry name" value="ZN2_CY6_FUNGAL_2"/>
    <property type="match status" value="1"/>
</dbReference>
<feature type="region of interest" description="Disordered" evidence="8">
    <location>
        <begin position="858"/>
        <end position="877"/>
    </location>
</feature>
<feature type="compositionally biased region" description="Polar residues" evidence="8">
    <location>
        <begin position="134"/>
        <end position="147"/>
    </location>
</feature>
<dbReference type="Proteomes" id="UP001479436">
    <property type="component" value="Unassembled WGS sequence"/>
</dbReference>
<feature type="domain" description="Zn(2)-C6 fungal-type" evidence="9">
    <location>
        <begin position="15"/>
        <end position="45"/>
    </location>
</feature>
<dbReference type="EMBL" id="JASJQH010007064">
    <property type="protein sequence ID" value="KAK9719077.1"/>
    <property type="molecule type" value="Genomic_DNA"/>
</dbReference>
<keyword evidence="5" id="KW-0238">DNA-binding</keyword>
<reference evidence="10 11" key="1">
    <citation type="submission" date="2023-04" db="EMBL/GenBank/DDBJ databases">
        <title>Genome of Basidiobolus ranarum AG-B5.</title>
        <authorList>
            <person name="Stajich J.E."/>
            <person name="Carter-House D."/>
            <person name="Gryganskyi A."/>
        </authorList>
    </citation>
    <scope>NUCLEOTIDE SEQUENCE [LARGE SCALE GENOMIC DNA]</scope>
    <source>
        <strain evidence="10 11">AG-B5</strain>
    </source>
</reference>
<comment type="subcellular location">
    <subcellularLocation>
        <location evidence="1">Nucleus</location>
    </subcellularLocation>
</comment>
<dbReference type="Pfam" id="PF00172">
    <property type="entry name" value="Zn_clus"/>
    <property type="match status" value="1"/>
</dbReference>
<evidence type="ECO:0000256" key="5">
    <source>
        <dbReference type="ARBA" id="ARBA00023125"/>
    </source>
</evidence>
<feature type="region of interest" description="Disordered" evidence="8">
    <location>
        <begin position="900"/>
        <end position="932"/>
    </location>
</feature>
<dbReference type="InterPro" id="IPR036864">
    <property type="entry name" value="Zn2-C6_fun-type_DNA-bd_sf"/>
</dbReference>
<evidence type="ECO:0000256" key="7">
    <source>
        <dbReference type="ARBA" id="ARBA00023242"/>
    </source>
</evidence>
<dbReference type="SUPFAM" id="SSF57701">
    <property type="entry name" value="Zn2/Cys6 DNA-binding domain"/>
    <property type="match status" value="1"/>
</dbReference>
<keyword evidence="4" id="KW-0805">Transcription regulation</keyword>
<accession>A0ABR2W3Q4</accession>
<feature type="region of interest" description="Disordered" evidence="8">
    <location>
        <begin position="95"/>
        <end position="182"/>
    </location>
</feature>
<name>A0ABR2W3Q4_9FUNG</name>
<keyword evidence="2" id="KW-0479">Metal-binding</keyword>
<dbReference type="CDD" id="cd12148">
    <property type="entry name" value="fungal_TF_MHR"/>
    <property type="match status" value="1"/>
</dbReference>
<comment type="caution">
    <text evidence="10">The sequence shown here is derived from an EMBL/GenBank/DDBJ whole genome shotgun (WGS) entry which is preliminary data.</text>
</comment>
<evidence type="ECO:0000256" key="1">
    <source>
        <dbReference type="ARBA" id="ARBA00004123"/>
    </source>
</evidence>
<proteinExistence type="predicted"/>
<dbReference type="PROSITE" id="PS00463">
    <property type="entry name" value="ZN2_CY6_FUNGAL_1"/>
    <property type="match status" value="1"/>
</dbReference>
<gene>
    <name evidence="10" type="ORF">K7432_005056</name>
</gene>
<evidence type="ECO:0000259" key="9">
    <source>
        <dbReference type="PROSITE" id="PS50048"/>
    </source>
</evidence>
<keyword evidence="6" id="KW-0804">Transcription</keyword>
<evidence type="ECO:0000256" key="2">
    <source>
        <dbReference type="ARBA" id="ARBA00022723"/>
    </source>
</evidence>